<feature type="signal peptide" evidence="3">
    <location>
        <begin position="1"/>
        <end position="20"/>
    </location>
</feature>
<evidence type="ECO:0000313" key="5">
    <source>
        <dbReference type="Proteomes" id="UP000595917"/>
    </source>
</evidence>
<dbReference type="Proteomes" id="UP000595917">
    <property type="component" value="Chromosome"/>
</dbReference>
<feature type="chain" id="PRO_5030918056" evidence="3">
    <location>
        <begin position="21"/>
        <end position="437"/>
    </location>
</feature>
<dbReference type="CDD" id="cd13585">
    <property type="entry name" value="PBP2_TMBP_like"/>
    <property type="match status" value="1"/>
</dbReference>
<dbReference type="SUPFAM" id="SSF53850">
    <property type="entry name" value="Periplasmic binding protein-like II"/>
    <property type="match status" value="1"/>
</dbReference>
<proteinExistence type="inferred from homology"/>
<keyword evidence="5" id="KW-1185">Reference proteome</keyword>
<dbReference type="PANTHER" id="PTHR43649">
    <property type="entry name" value="ARABINOSE-BINDING PROTEIN-RELATED"/>
    <property type="match status" value="1"/>
</dbReference>
<dbReference type="InterPro" id="IPR006059">
    <property type="entry name" value="SBP"/>
</dbReference>
<evidence type="ECO:0000313" key="4">
    <source>
        <dbReference type="EMBL" id="QQO08702.1"/>
    </source>
</evidence>
<reference evidence="4" key="1">
    <citation type="submission" date="2021-01" db="EMBL/GenBank/DDBJ databases">
        <title>Description of Breznakiella homolactica.</title>
        <authorList>
            <person name="Song Y."/>
            <person name="Brune A."/>
        </authorList>
    </citation>
    <scope>NUCLEOTIDE SEQUENCE</scope>
    <source>
        <strain evidence="4">RmG30</strain>
    </source>
</reference>
<gene>
    <name evidence="4" type="ORF">JFL75_17500</name>
</gene>
<evidence type="ECO:0000256" key="1">
    <source>
        <dbReference type="ARBA" id="ARBA00004418"/>
    </source>
</evidence>
<dbReference type="Pfam" id="PF13416">
    <property type="entry name" value="SBP_bac_8"/>
    <property type="match status" value="1"/>
</dbReference>
<protein>
    <submittedName>
        <fullName evidence="4">Sugar ABC transporter substrate-binding protein</fullName>
    </submittedName>
</protein>
<evidence type="ECO:0000256" key="2">
    <source>
        <dbReference type="ARBA" id="ARBA00008520"/>
    </source>
</evidence>
<evidence type="ECO:0000256" key="3">
    <source>
        <dbReference type="SAM" id="SignalP"/>
    </source>
</evidence>
<comment type="similarity">
    <text evidence="2">Belongs to the bacterial solute-binding protein 1 family.</text>
</comment>
<dbReference type="AlphaFoldDB" id="A0A7T8B9P9"/>
<comment type="subcellular location">
    <subcellularLocation>
        <location evidence="1">Periplasm</location>
    </subcellularLocation>
</comment>
<dbReference type="PANTHER" id="PTHR43649:SF30">
    <property type="entry name" value="ABC TRANSPORTER SUBSTRATE-BINDING PROTEIN"/>
    <property type="match status" value="1"/>
</dbReference>
<organism evidence="4 5">
    <name type="scientific">Breznakiella homolactica</name>
    <dbReference type="NCBI Taxonomy" id="2798577"/>
    <lineage>
        <taxon>Bacteria</taxon>
        <taxon>Pseudomonadati</taxon>
        <taxon>Spirochaetota</taxon>
        <taxon>Spirochaetia</taxon>
        <taxon>Spirochaetales</taxon>
        <taxon>Breznakiellaceae</taxon>
        <taxon>Breznakiella</taxon>
    </lineage>
</organism>
<dbReference type="GO" id="GO:0042597">
    <property type="term" value="C:periplasmic space"/>
    <property type="evidence" value="ECO:0007669"/>
    <property type="project" value="UniProtKB-SubCell"/>
</dbReference>
<sequence length="437" mass="47485">MKKTLMILLTAVMISVNLFAGGSGEKKEDSGQKTIRMWTFLDPTKTDGRSVALKQIIDNFEAANPGVTVVVEPQNWSTMTAKFLASAASKTAPDVIWCLQDEMGGVLNAGALEPFENLFLKNWTAAEIEDISDAQWEFAVRDGKHYQVTLSKNLIALLYREDLFKQNNIPLPRTWDELFAAAQKLTGRDSATGIMRYGLGQSFTTESSDAQIIANMILEEQGSPFDRNGRANWANAAGRKALELTVNTIKSGITPETALTTTVDDVFLEFGAGKYAMMLGGAVRVPNVKATASFDPNAVQLMLIPSFSGTKNSPSVLTGWSVGVWSGSPEKELAGKFVEAMISPESDKLWVQVGGQAPVRKSTTRALESWLNDPSRAYLKVMSEGFSTAGWAQPTDTSVGGWKFDLNQAVQNVLVNGMSIDDALKATANQFNSRNGK</sequence>
<dbReference type="RefSeq" id="WP_215626008.1">
    <property type="nucleotide sequence ID" value="NZ_CP067089.2"/>
</dbReference>
<dbReference type="InterPro" id="IPR050490">
    <property type="entry name" value="Bact_solute-bd_prot1"/>
</dbReference>
<name>A0A7T8B9P9_9SPIR</name>
<accession>A0A7T8B9P9</accession>
<dbReference type="EMBL" id="CP067089">
    <property type="protein sequence ID" value="QQO08702.1"/>
    <property type="molecule type" value="Genomic_DNA"/>
</dbReference>
<dbReference type="Gene3D" id="3.40.190.10">
    <property type="entry name" value="Periplasmic binding protein-like II"/>
    <property type="match status" value="1"/>
</dbReference>
<keyword evidence="3" id="KW-0732">Signal</keyword>
<dbReference type="KEGG" id="bhc:JFL75_17500"/>